<keyword evidence="1" id="KW-0812">Transmembrane</keyword>
<name>B0MX83_9BACT</name>
<dbReference type="GO" id="GO:0016757">
    <property type="term" value="F:glycosyltransferase activity"/>
    <property type="evidence" value="ECO:0007669"/>
    <property type="project" value="UniProtKB-KW"/>
</dbReference>
<dbReference type="PANTHER" id="PTHR12526">
    <property type="entry name" value="GLYCOSYLTRANSFERASE"/>
    <property type="match status" value="1"/>
</dbReference>
<dbReference type="Pfam" id="PF00534">
    <property type="entry name" value="Glycos_transf_1"/>
    <property type="match status" value="1"/>
</dbReference>
<evidence type="ECO:0000256" key="1">
    <source>
        <dbReference type="SAM" id="Phobius"/>
    </source>
</evidence>
<feature type="domain" description="Glycosyl transferase family 1" evidence="2">
    <location>
        <begin position="125"/>
        <end position="275"/>
    </location>
</feature>
<keyword evidence="3" id="KW-0808">Transferase</keyword>
<comment type="caution">
    <text evidence="3">The sequence shown here is derived from an EMBL/GenBank/DDBJ whole genome shotgun (WGS) entry which is preliminary data.</text>
</comment>
<dbReference type="EMBL" id="ABFK02000020">
    <property type="protein sequence ID" value="EDS02188.1"/>
    <property type="molecule type" value="Genomic_DNA"/>
</dbReference>
<dbReference type="CAZy" id="GT4">
    <property type="family name" value="Glycosyltransferase Family 4"/>
</dbReference>
<dbReference type="HOGENOM" id="CLU_009583_0_0_10"/>
<keyword evidence="1" id="KW-1133">Transmembrane helix</keyword>
<accession>B0MX83</accession>
<dbReference type="Proteomes" id="UP000005819">
    <property type="component" value="Unassembled WGS sequence"/>
</dbReference>
<proteinExistence type="predicted"/>
<dbReference type="EC" id="2.4.-.-" evidence="3"/>
<evidence type="ECO:0000313" key="3">
    <source>
        <dbReference type="EMBL" id="EDS02188.1"/>
    </source>
</evidence>
<reference evidence="3" key="1">
    <citation type="submission" date="2007-10" db="EMBL/GenBank/DDBJ databases">
        <authorList>
            <person name="Fulton L."/>
            <person name="Clifton S."/>
            <person name="Fulton B."/>
            <person name="Xu J."/>
            <person name="Minx P."/>
            <person name="Pepin K.H."/>
            <person name="Johnson M."/>
            <person name="Thiruvilangam P."/>
            <person name="Bhonagiri V."/>
            <person name="Nash W.E."/>
            <person name="Mardis E.R."/>
            <person name="Wilson R.K."/>
        </authorList>
    </citation>
    <scope>NUCLEOTIDE SEQUENCE [LARGE SCALE GENOMIC DNA]</scope>
    <source>
        <strain evidence="3">DSM 17216</strain>
    </source>
</reference>
<dbReference type="InterPro" id="IPR001296">
    <property type="entry name" value="Glyco_trans_1"/>
</dbReference>
<evidence type="ECO:0000313" key="4">
    <source>
        <dbReference type="Proteomes" id="UP000005819"/>
    </source>
</evidence>
<evidence type="ECO:0000259" key="2">
    <source>
        <dbReference type="Pfam" id="PF00534"/>
    </source>
</evidence>
<keyword evidence="3" id="KW-0328">Glycosyltransferase</keyword>
<dbReference type="AlphaFoldDB" id="B0MX83"/>
<reference evidence="3" key="2">
    <citation type="submission" date="2013-09" db="EMBL/GenBank/DDBJ databases">
        <title>Draft genome sequence of Alistipes putredinis (DSM 17216).</title>
        <authorList>
            <person name="Sudarsanam P."/>
            <person name="Ley R."/>
            <person name="Guruge J."/>
            <person name="Turnbaugh P.J."/>
            <person name="Mahowald M."/>
            <person name="Liep D."/>
            <person name="Gordon J."/>
        </authorList>
    </citation>
    <scope>NUCLEOTIDE SEQUENCE</scope>
    <source>
        <strain evidence="3">DSM 17216</strain>
    </source>
</reference>
<feature type="transmembrane region" description="Helical" evidence="1">
    <location>
        <begin position="38"/>
        <end position="57"/>
    </location>
</feature>
<gene>
    <name evidence="3" type="ORF">ALIPUT_01707</name>
</gene>
<sequence length="305" mass="34993">MIAYDINPAIKLAFADDHHRDITAKLLWLRKYLRQYDLVIAFMLPVFVATLACMLFTRTPIIVSERNDPGKASLFRKIIRRMLLFRMQHMVVQTPEIKKYFPAKYHKRISVIANPISEQFEWQSALSSHKEKKIISVGRLDPQKNQKMMIDAFALFSKTHPDHCLDIYGEGPMRQELEEYIERKGCRVRLQGRSANIASQMKSAQVFVLSSDYEGMSNAMIEAMYLGLPVISTKVSGAKELIIDHINGCFADDANSIAQAFSYLSENETAAREIGLRASNTIKHLVDKNTVLQQWMDIIEKYTKL</sequence>
<dbReference type="Gene3D" id="3.40.50.2000">
    <property type="entry name" value="Glycogen Phosphorylase B"/>
    <property type="match status" value="2"/>
</dbReference>
<protein>
    <submittedName>
        <fullName evidence="3">Glycosyltransferase, group 1 family protein</fullName>
        <ecNumber evidence="3">2.4.-.-</ecNumber>
    </submittedName>
</protein>
<dbReference type="SUPFAM" id="SSF53756">
    <property type="entry name" value="UDP-Glycosyltransferase/glycogen phosphorylase"/>
    <property type="match status" value="1"/>
</dbReference>
<dbReference type="PANTHER" id="PTHR12526:SF630">
    <property type="entry name" value="GLYCOSYLTRANSFERASE"/>
    <property type="match status" value="1"/>
</dbReference>
<dbReference type="eggNOG" id="COG0438">
    <property type="taxonomic scope" value="Bacteria"/>
</dbReference>
<keyword evidence="4" id="KW-1185">Reference proteome</keyword>
<keyword evidence="1" id="KW-0472">Membrane</keyword>
<organism evidence="3 4">
    <name type="scientific">Alistipes putredinis DSM 17216</name>
    <dbReference type="NCBI Taxonomy" id="445970"/>
    <lineage>
        <taxon>Bacteria</taxon>
        <taxon>Pseudomonadati</taxon>
        <taxon>Bacteroidota</taxon>
        <taxon>Bacteroidia</taxon>
        <taxon>Bacteroidales</taxon>
        <taxon>Rikenellaceae</taxon>
        <taxon>Alistipes</taxon>
    </lineage>
</organism>